<accession>A0AB37CT16</accession>
<dbReference type="Proteomes" id="UP000325778">
    <property type="component" value="Chromosome"/>
</dbReference>
<sequence length="93" mass="10838">MKRKPIRFEDTRDIKYNFSLRSEVTMREAKIIGENSAHGKSYYKVECPFCLADFIAYKWSLRGGGKRCPNCLAIMGSTFQVFQWTDRVKTNDS</sequence>
<reference evidence="1 2" key="1">
    <citation type="journal article" date="2021" name="MSphere">
        <title>Complete Genome Sequencing of Acinetobacter baumannii AC1633 and Acinetobacter nosocomialis AC1530 Unveils a Large Multidrug-Resistant Plasmid Encoding the NDM-1 and OXA-58 Carbapenemases.</title>
        <authorList>
            <person name="Alattraqchi A.G."/>
            <person name="Mohd Rani F."/>
            <person name="A. Rahman N.I."/>
            <person name="Ismail S."/>
            <person name="Cleary D.W."/>
            <person name="Clarke S.C."/>
            <person name="Yeo C.C."/>
        </authorList>
    </citation>
    <scope>NUCLEOTIDE SEQUENCE [LARGE SCALE GENOMIC DNA]</scope>
    <source>
        <strain evidence="1 2">AC1530</strain>
    </source>
</reference>
<evidence type="ECO:0000313" key="1">
    <source>
        <dbReference type="EMBL" id="QGA43578.1"/>
    </source>
</evidence>
<proteinExistence type="predicted"/>
<dbReference type="AlphaFoldDB" id="A0AB37CT16"/>
<name>A0AB37CT16_ACINO</name>
<gene>
    <name evidence="1" type="ORF">GD578_06760</name>
</gene>
<protein>
    <submittedName>
        <fullName evidence="1">Uncharacterized protein</fullName>
    </submittedName>
</protein>
<dbReference type="RefSeq" id="WP_032014331.1">
    <property type="nucleotide sequence ID" value="NZ_CP045560.1"/>
</dbReference>
<organism evidence="1 2">
    <name type="scientific">Acinetobacter nosocomialis</name>
    <dbReference type="NCBI Taxonomy" id="106654"/>
    <lineage>
        <taxon>Bacteria</taxon>
        <taxon>Pseudomonadati</taxon>
        <taxon>Pseudomonadota</taxon>
        <taxon>Gammaproteobacteria</taxon>
        <taxon>Moraxellales</taxon>
        <taxon>Moraxellaceae</taxon>
        <taxon>Acinetobacter</taxon>
        <taxon>Acinetobacter calcoaceticus/baumannii complex</taxon>
    </lineage>
</organism>
<evidence type="ECO:0000313" key="2">
    <source>
        <dbReference type="Proteomes" id="UP000325778"/>
    </source>
</evidence>
<dbReference type="EMBL" id="CP045560">
    <property type="protein sequence ID" value="QGA43578.1"/>
    <property type="molecule type" value="Genomic_DNA"/>
</dbReference>